<evidence type="ECO:0000256" key="4">
    <source>
        <dbReference type="ARBA" id="ARBA00023002"/>
    </source>
</evidence>
<evidence type="ECO:0000256" key="3">
    <source>
        <dbReference type="ARBA" id="ARBA00022827"/>
    </source>
</evidence>
<feature type="domain" description="Reductase C-terminal" evidence="6">
    <location>
        <begin position="316"/>
        <end position="402"/>
    </location>
</feature>
<dbReference type="InterPro" id="IPR050446">
    <property type="entry name" value="FAD-oxidoreductase/Apoptosis"/>
</dbReference>
<dbReference type="Pfam" id="PF14759">
    <property type="entry name" value="Reductase_C"/>
    <property type="match status" value="1"/>
</dbReference>
<dbReference type="SUPFAM" id="SSF51905">
    <property type="entry name" value="FAD/NAD(P)-binding domain"/>
    <property type="match status" value="1"/>
</dbReference>
<gene>
    <name evidence="7" type="ORF">CM19_04925</name>
</gene>
<sequence length="402" mass="45143">MSEKTDYLIIGSGIAGYFAMLDLLKNNAKVTMVSSDQDYPYDRPPLSKEYLRGEIDKPYFNSPDYYASIPVKLYLNSEVEKIKKKEAILKNGKTIEFEKALIATGARPRHLSLEREYNNVFYLRTLRDCNAIKEALSYSKNPVIIGGGFIGVEAAASMAKLGKKPTVIEALPYIWSSFVSENVSKYVKEYLESKGVTILTDEKVKDFEGTDKVKAVITQSGKKIETDMILISIGVQPNVEIAENSEISTNNGILVNEYLETNVKDIYAAGDVANFIDPLSGKRKRIEHWNNAQYMGELAAKNMMGKEVQYNFLSTVWSDIFDIHIESGGETRDYDDSIVRGKIETNSFNVIYIKGGVVNGYVAFNRPPEELTTLNDIILKKITVSNKKDKISDEGYDLKTLL</sequence>
<dbReference type="Proteomes" id="UP000024332">
    <property type="component" value="Unassembled WGS sequence"/>
</dbReference>
<reference evidence="7 8" key="1">
    <citation type="submission" date="2014-03" db="EMBL/GenBank/DDBJ databases">
        <title>Draft genome sequence of the novel thermoacidophilic archaea Acidianus copahuensis ALE1 strain, isolated from Copahue volcanic area in Neuquen Argentina.</title>
        <authorList>
            <person name="Urbieta M.S."/>
            <person name="Rascovan N."/>
            <person name="Castro C."/>
            <person name="Revale S."/>
            <person name="Giaveno M.A."/>
            <person name="Vazquez M.P."/>
            <person name="Donati E.R."/>
        </authorList>
    </citation>
    <scope>NUCLEOTIDE SEQUENCE [LARGE SCALE GENOMIC DNA]</scope>
    <source>
        <strain evidence="7 8">ALE1</strain>
    </source>
</reference>
<keyword evidence="8" id="KW-1185">Reference proteome</keyword>
<dbReference type="GO" id="GO:0005737">
    <property type="term" value="C:cytoplasm"/>
    <property type="evidence" value="ECO:0007669"/>
    <property type="project" value="TreeGrafter"/>
</dbReference>
<dbReference type="STRING" id="1160895.CM19_04925"/>
<evidence type="ECO:0000313" key="8">
    <source>
        <dbReference type="Proteomes" id="UP000024332"/>
    </source>
</evidence>
<dbReference type="PANTHER" id="PTHR43557">
    <property type="entry name" value="APOPTOSIS-INDUCING FACTOR 1"/>
    <property type="match status" value="1"/>
</dbReference>
<keyword evidence="4" id="KW-0560">Oxidoreductase</keyword>
<evidence type="ECO:0000256" key="1">
    <source>
        <dbReference type="ARBA" id="ARBA00001974"/>
    </source>
</evidence>
<dbReference type="InterPro" id="IPR016156">
    <property type="entry name" value="FAD/NAD-linked_Rdtase_dimer_sf"/>
</dbReference>
<dbReference type="PANTHER" id="PTHR43557:SF2">
    <property type="entry name" value="RIESKE DOMAIN-CONTAINING PROTEIN-RELATED"/>
    <property type="match status" value="1"/>
</dbReference>
<feature type="domain" description="FAD/NAD(P)-binding" evidence="5">
    <location>
        <begin position="6"/>
        <end position="296"/>
    </location>
</feature>
<dbReference type="Gene3D" id="3.50.50.60">
    <property type="entry name" value="FAD/NAD(P)-binding domain"/>
    <property type="match status" value="2"/>
</dbReference>
<dbReference type="GO" id="GO:0016651">
    <property type="term" value="F:oxidoreductase activity, acting on NAD(P)H"/>
    <property type="evidence" value="ECO:0007669"/>
    <property type="project" value="TreeGrafter"/>
</dbReference>
<dbReference type="InterPro" id="IPR028202">
    <property type="entry name" value="Reductase_C"/>
</dbReference>
<name>A0A031LM69_9CREN</name>
<proteinExistence type="predicted"/>
<dbReference type="EMBL" id="JFZT01000039">
    <property type="protein sequence ID" value="EZQ06743.1"/>
    <property type="molecule type" value="Genomic_DNA"/>
</dbReference>
<organism evidence="7 8">
    <name type="scientific">Candidatus Acidianus copahuensis</name>
    <dbReference type="NCBI Taxonomy" id="1160895"/>
    <lineage>
        <taxon>Archaea</taxon>
        <taxon>Thermoproteota</taxon>
        <taxon>Thermoprotei</taxon>
        <taxon>Sulfolobales</taxon>
        <taxon>Sulfolobaceae</taxon>
        <taxon>Acidianus</taxon>
    </lineage>
</organism>
<dbReference type="SUPFAM" id="SSF55424">
    <property type="entry name" value="FAD/NAD-linked reductases, dimerisation (C-terminal) domain"/>
    <property type="match status" value="1"/>
</dbReference>
<keyword evidence="2" id="KW-0285">Flavoprotein</keyword>
<comment type="caution">
    <text evidence="7">The sequence shown here is derived from an EMBL/GenBank/DDBJ whole genome shotgun (WGS) entry which is preliminary data.</text>
</comment>
<dbReference type="InterPro" id="IPR036188">
    <property type="entry name" value="FAD/NAD-bd_sf"/>
</dbReference>
<dbReference type="InterPro" id="IPR023753">
    <property type="entry name" value="FAD/NAD-binding_dom"/>
</dbReference>
<dbReference type="OrthoDB" id="28009at2157"/>
<dbReference type="AlphaFoldDB" id="A0A031LM69"/>
<evidence type="ECO:0000256" key="2">
    <source>
        <dbReference type="ARBA" id="ARBA00022630"/>
    </source>
</evidence>
<evidence type="ECO:0000313" key="7">
    <source>
        <dbReference type="EMBL" id="EZQ06743.1"/>
    </source>
</evidence>
<evidence type="ECO:0000259" key="5">
    <source>
        <dbReference type="Pfam" id="PF07992"/>
    </source>
</evidence>
<dbReference type="PRINTS" id="PR00368">
    <property type="entry name" value="FADPNR"/>
</dbReference>
<keyword evidence="3" id="KW-0274">FAD</keyword>
<accession>A0A031LM69</accession>
<evidence type="ECO:0000259" key="6">
    <source>
        <dbReference type="Pfam" id="PF14759"/>
    </source>
</evidence>
<dbReference type="PRINTS" id="PR00469">
    <property type="entry name" value="PNDRDTASEII"/>
</dbReference>
<dbReference type="Pfam" id="PF07992">
    <property type="entry name" value="Pyr_redox_2"/>
    <property type="match status" value="1"/>
</dbReference>
<dbReference type="Gene3D" id="3.30.390.30">
    <property type="match status" value="1"/>
</dbReference>
<comment type="cofactor">
    <cofactor evidence="1">
        <name>FAD</name>
        <dbReference type="ChEBI" id="CHEBI:57692"/>
    </cofactor>
</comment>
<protein>
    <submittedName>
        <fullName evidence="7">Pyridine nucleotide-disulfide oxidoreductase</fullName>
    </submittedName>
</protein>
<dbReference type="RefSeq" id="WP_048099272.1">
    <property type="nucleotide sequence ID" value="NZ_JFZT01000039.1"/>
</dbReference>